<name>A0ABR4EYA9_9PEZI</name>
<feature type="compositionally biased region" description="Basic and acidic residues" evidence="1">
    <location>
        <begin position="1"/>
        <end position="14"/>
    </location>
</feature>
<proteinExistence type="predicted"/>
<feature type="compositionally biased region" description="Polar residues" evidence="1">
    <location>
        <begin position="19"/>
        <end position="32"/>
    </location>
</feature>
<reference evidence="2 3" key="1">
    <citation type="submission" date="2024-03" db="EMBL/GenBank/DDBJ databases">
        <title>A high-quality draft genome sequence of Diaporthe vaccinii, a causative agent of upright dieback and viscid rot disease in cranberry plants.</title>
        <authorList>
            <person name="Sarrasin M."/>
            <person name="Lang B.F."/>
            <person name="Burger G."/>
        </authorList>
    </citation>
    <scope>NUCLEOTIDE SEQUENCE [LARGE SCALE GENOMIC DNA]</scope>
    <source>
        <strain evidence="2 3">IS7</strain>
    </source>
</reference>
<gene>
    <name evidence="2" type="ORF">FJTKL_05775</name>
</gene>
<evidence type="ECO:0000313" key="2">
    <source>
        <dbReference type="EMBL" id="KAL2287276.1"/>
    </source>
</evidence>
<accession>A0ABR4EYA9</accession>
<organism evidence="2 3">
    <name type="scientific">Diaporthe vaccinii</name>
    <dbReference type="NCBI Taxonomy" id="105482"/>
    <lineage>
        <taxon>Eukaryota</taxon>
        <taxon>Fungi</taxon>
        <taxon>Dikarya</taxon>
        <taxon>Ascomycota</taxon>
        <taxon>Pezizomycotina</taxon>
        <taxon>Sordariomycetes</taxon>
        <taxon>Sordariomycetidae</taxon>
        <taxon>Diaporthales</taxon>
        <taxon>Diaporthaceae</taxon>
        <taxon>Diaporthe</taxon>
        <taxon>Diaporthe eres species complex</taxon>
    </lineage>
</organism>
<comment type="caution">
    <text evidence="2">The sequence shown here is derived from an EMBL/GenBank/DDBJ whole genome shotgun (WGS) entry which is preliminary data.</text>
</comment>
<evidence type="ECO:0000313" key="3">
    <source>
        <dbReference type="Proteomes" id="UP001600888"/>
    </source>
</evidence>
<feature type="region of interest" description="Disordered" evidence="1">
    <location>
        <begin position="1"/>
        <end position="50"/>
    </location>
</feature>
<evidence type="ECO:0000256" key="1">
    <source>
        <dbReference type="SAM" id="MobiDB-lite"/>
    </source>
</evidence>
<dbReference type="Proteomes" id="UP001600888">
    <property type="component" value="Unassembled WGS sequence"/>
</dbReference>
<protein>
    <submittedName>
        <fullName evidence="2">Uncharacterized protein</fullName>
    </submittedName>
</protein>
<keyword evidence="3" id="KW-1185">Reference proteome</keyword>
<sequence>MGMQEKANRIEEHGPTCPVSLTSSPPFSPTVSQRHDTTRPRASPRPTSINTDTSTSIIIIDIVIVTLSLVSRGNLQTTRVSCDPDLNPFLPSTHLPVTFLHLSGSLATPSVHSCCLVPESYLRRPFLLSVIYDASEYKGVLSLPWHQPSRRPPIHRKQLATILIQSSIRLADSDPFAQIKGLLLASPDTS</sequence>
<dbReference type="EMBL" id="JBAWTH010000020">
    <property type="protein sequence ID" value="KAL2287276.1"/>
    <property type="molecule type" value="Genomic_DNA"/>
</dbReference>